<name>A0A7W6US50_9HYPH</name>
<proteinExistence type="predicted"/>
<sequence>MQLREMGEQDCLAFLAGHTRGHLACLGEKYPYIVPIQYAYEKDRLFIFSMPGLKIDLLRAHSPACVQVEEFGENHRTWKSVLVQGTYDELTDTPARHDERIHAWDLLQKQPFWWEPGSFALNSESEDSPAPSIFFGISIEMVSGRQVV</sequence>
<accession>A0A7W6US50</accession>
<organism evidence="1 2">
    <name type="scientific">Rhizobium esperanzae</name>
    <dbReference type="NCBI Taxonomy" id="1967781"/>
    <lineage>
        <taxon>Bacteria</taxon>
        <taxon>Pseudomonadati</taxon>
        <taxon>Pseudomonadota</taxon>
        <taxon>Alphaproteobacteria</taxon>
        <taxon>Hyphomicrobiales</taxon>
        <taxon>Rhizobiaceae</taxon>
        <taxon>Rhizobium/Agrobacterium group</taxon>
        <taxon>Rhizobium</taxon>
    </lineage>
</organism>
<evidence type="ECO:0000313" key="1">
    <source>
        <dbReference type="EMBL" id="MBB4443338.1"/>
    </source>
</evidence>
<dbReference type="RefSeq" id="WP_184501886.1">
    <property type="nucleotide sequence ID" value="NZ_JACIHI010000023.1"/>
</dbReference>
<dbReference type="Gene3D" id="2.30.110.10">
    <property type="entry name" value="Electron Transport, Fmn-binding Protein, Chain A"/>
    <property type="match status" value="1"/>
</dbReference>
<dbReference type="EMBL" id="JACIHI010000023">
    <property type="protein sequence ID" value="MBB4443338.1"/>
    <property type="molecule type" value="Genomic_DNA"/>
</dbReference>
<dbReference type="Proteomes" id="UP000533724">
    <property type="component" value="Unassembled WGS sequence"/>
</dbReference>
<dbReference type="InterPro" id="IPR012349">
    <property type="entry name" value="Split_barrel_FMN-bd"/>
</dbReference>
<reference evidence="1 2" key="1">
    <citation type="submission" date="2020-08" db="EMBL/GenBank/DDBJ databases">
        <title>Genomic Encyclopedia of Type Strains, Phase IV (KMG-V): Genome sequencing to study the core and pangenomes of soil and plant-associated prokaryotes.</title>
        <authorList>
            <person name="Whitman W."/>
        </authorList>
    </citation>
    <scope>NUCLEOTIDE SEQUENCE [LARGE SCALE GENOMIC DNA]</scope>
    <source>
        <strain evidence="1 2">SEMIA 414</strain>
    </source>
</reference>
<comment type="caution">
    <text evidence="1">The sequence shown here is derived from an EMBL/GenBank/DDBJ whole genome shotgun (WGS) entry which is preliminary data.</text>
</comment>
<protein>
    <recommendedName>
        <fullName evidence="3">Flavin-nucleotide-binding protein</fullName>
    </recommendedName>
</protein>
<dbReference type="Pfam" id="PF12900">
    <property type="entry name" value="Pyridox_ox_2"/>
    <property type="match status" value="1"/>
</dbReference>
<gene>
    <name evidence="1" type="ORF">GGE15_006640</name>
</gene>
<evidence type="ECO:0008006" key="3">
    <source>
        <dbReference type="Google" id="ProtNLM"/>
    </source>
</evidence>
<dbReference type="SUPFAM" id="SSF50475">
    <property type="entry name" value="FMN-binding split barrel"/>
    <property type="match status" value="1"/>
</dbReference>
<evidence type="ECO:0000313" key="2">
    <source>
        <dbReference type="Proteomes" id="UP000533724"/>
    </source>
</evidence>
<dbReference type="InterPro" id="IPR024747">
    <property type="entry name" value="Pyridox_Oxase-rel"/>
</dbReference>
<dbReference type="AlphaFoldDB" id="A0A7W6US50"/>